<dbReference type="STRING" id="930992.A0A0D0A112"/>
<dbReference type="HOGENOM" id="CLU_3088883_0_0_1"/>
<proteinExistence type="predicted"/>
<reference evidence="2" key="2">
    <citation type="submission" date="2015-01" db="EMBL/GenBank/DDBJ databases">
        <title>Evolutionary Origins and Diversification of the Mycorrhizal Mutualists.</title>
        <authorList>
            <consortium name="DOE Joint Genome Institute"/>
            <consortium name="Mycorrhizal Genomics Consortium"/>
            <person name="Kohler A."/>
            <person name="Kuo A."/>
            <person name="Nagy L.G."/>
            <person name="Floudas D."/>
            <person name="Copeland A."/>
            <person name="Barry K.W."/>
            <person name="Cichocki N."/>
            <person name="Veneault-Fourrey C."/>
            <person name="LaButti K."/>
            <person name="Lindquist E.A."/>
            <person name="Lipzen A."/>
            <person name="Lundell T."/>
            <person name="Morin E."/>
            <person name="Murat C."/>
            <person name="Riley R."/>
            <person name="Ohm R."/>
            <person name="Sun H."/>
            <person name="Tunlid A."/>
            <person name="Henrissat B."/>
            <person name="Grigoriev I.V."/>
            <person name="Hibbett D.S."/>
            <person name="Martin F."/>
        </authorList>
    </citation>
    <scope>NUCLEOTIDE SEQUENCE [LARGE SCALE GENOMIC DNA]</scope>
    <source>
        <strain evidence="2">UH-Slu-Lm8-n1</strain>
    </source>
</reference>
<dbReference type="AlphaFoldDB" id="A0A0D0A112"/>
<evidence type="ECO:0000313" key="2">
    <source>
        <dbReference type="Proteomes" id="UP000054485"/>
    </source>
</evidence>
<organism evidence="1 2">
    <name type="scientific">Suillus luteus UH-Slu-Lm8-n1</name>
    <dbReference type="NCBI Taxonomy" id="930992"/>
    <lineage>
        <taxon>Eukaryota</taxon>
        <taxon>Fungi</taxon>
        <taxon>Dikarya</taxon>
        <taxon>Basidiomycota</taxon>
        <taxon>Agaricomycotina</taxon>
        <taxon>Agaricomycetes</taxon>
        <taxon>Agaricomycetidae</taxon>
        <taxon>Boletales</taxon>
        <taxon>Suillineae</taxon>
        <taxon>Suillaceae</taxon>
        <taxon>Suillus</taxon>
    </lineage>
</organism>
<protein>
    <submittedName>
        <fullName evidence="1">Uncharacterized protein</fullName>
    </submittedName>
</protein>
<dbReference type="Proteomes" id="UP000054485">
    <property type="component" value="Unassembled WGS sequence"/>
</dbReference>
<gene>
    <name evidence="1" type="ORF">CY34DRAFT_17005</name>
</gene>
<dbReference type="OrthoDB" id="2917041at2759"/>
<dbReference type="EMBL" id="KN835622">
    <property type="protein sequence ID" value="KIK35456.1"/>
    <property type="molecule type" value="Genomic_DNA"/>
</dbReference>
<sequence length="52" mass="5644">MIVIIGADGTSLAPAVIFKGKAYQSKWGENNLLNVLLSYFKKGWTNSKIGAE</sequence>
<dbReference type="InParanoid" id="A0A0D0A112"/>
<accession>A0A0D0A112</accession>
<name>A0A0D0A112_9AGAM</name>
<evidence type="ECO:0000313" key="1">
    <source>
        <dbReference type="EMBL" id="KIK35456.1"/>
    </source>
</evidence>
<keyword evidence="2" id="KW-1185">Reference proteome</keyword>
<reference evidence="1 2" key="1">
    <citation type="submission" date="2014-04" db="EMBL/GenBank/DDBJ databases">
        <authorList>
            <consortium name="DOE Joint Genome Institute"/>
            <person name="Kuo A."/>
            <person name="Ruytinx J."/>
            <person name="Rineau F."/>
            <person name="Colpaert J."/>
            <person name="Kohler A."/>
            <person name="Nagy L.G."/>
            <person name="Floudas D."/>
            <person name="Copeland A."/>
            <person name="Barry K.W."/>
            <person name="Cichocki N."/>
            <person name="Veneault-Fourrey C."/>
            <person name="LaButti K."/>
            <person name="Lindquist E.A."/>
            <person name="Lipzen A."/>
            <person name="Lundell T."/>
            <person name="Morin E."/>
            <person name="Murat C."/>
            <person name="Sun H."/>
            <person name="Tunlid A."/>
            <person name="Henrissat B."/>
            <person name="Grigoriev I.V."/>
            <person name="Hibbett D.S."/>
            <person name="Martin F."/>
            <person name="Nordberg H.P."/>
            <person name="Cantor M.N."/>
            <person name="Hua S.X."/>
        </authorList>
    </citation>
    <scope>NUCLEOTIDE SEQUENCE [LARGE SCALE GENOMIC DNA]</scope>
    <source>
        <strain evidence="1 2">UH-Slu-Lm8-n1</strain>
    </source>
</reference>